<gene>
    <name evidence="2" type="ORF">BGZ95_000405</name>
</gene>
<dbReference type="EMBL" id="JAAAIL010001072">
    <property type="protein sequence ID" value="KAG0271741.1"/>
    <property type="molecule type" value="Genomic_DNA"/>
</dbReference>
<dbReference type="AlphaFoldDB" id="A0AAD4D8A3"/>
<feature type="compositionally biased region" description="Low complexity" evidence="1">
    <location>
        <begin position="38"/>
        <end position="52"/>
    </location>
</feature>
<proteinExistence type="predicted"/>
<sequence length="60" mass="7187">MSFLDEIFGTDGRKHKDEGIWNWIKNQRNKRKHKKAEQQLLQQQQQQSAALHLHNHHSST</sequence>
<accession>A0AAD4D8A3</accession>
<evidence type="ECO:0000313" key="3">
    <source>
        <dbReference type="Proteomes" id="UP001194580"/>
    </source>
</evidence>
<reference evidence="2" key="1">
    <citation type="journal article" date="2020" name="Fungal Divers.">
        <title>Resolving the Mortierellaceae phylogeny through synthesis of multi-gene phylogenetics and phylogenomics.</title>
        <authorList>
            <person name="Vandepol N."/>
            <person name="Liber J."/>
            <person name="Desiro A."/>
            <person name="Na H."/>
            <person name="Kennedy M."/>
            <person name="Barry K."/>
            <person name="Grigoriev I.V."/>
            <person name="Miller A.N."/>
            <person name="O'Donnell K."/>
            <person name="Stajich J.E."/>
            <person name="Bonito G."/>
        </authorList>
    </citation>
    <scope>NUCLEOTIDE SEQUENCE</scope>
    <source>
        <strain evidence="2">NRRL 28262</strain>
    </source>
</reference>
<dbReference type="Proteomes" id="UP001194580">
    <property type="component" value="Unassembled WGS sequence"/>
</dbReference>
<feature type="region of interest" description="Disordered" evidence="1">
    <location>
        <begin position="28"/>
        <end position="60"/>
    </location>
</feature>
<evidence type="ECO:0000256" key="1">
    <source>
        <dbReference type="SAM" id="MobiDB-lite"/>
    </source>
</evidence>
<feature type="non-terminal residue" evidence="2">
    <location>
        <position position="60"/>
    </location>
</feature>
<keyword evidence="3" id="KW-1185">Reference proteome</keyword>
<name>A0AAD4D8A3_9FUNG</name>
<organism evidence="2 3">
    <name type="scientific">Linnemannia exigua</name>
    <dbReference type="NCBI Taxonomy" id="604196"/>
    <lineage>
        <taxon>Eukaryota</taxon>
        <taxon>Fungi</taxon>
        <taxon>Fungi incertae sedis</taxon>
        <taxon>Mucoromycota</taxon>
        <taxon>Mortierellomycotina</taxon>
        <taxon>Mortierellomycetes</taxon>
        <taxon>Mortierellales</taxon>
        <taxon>Mortierellaceae</taxon>
        <taxon>Linnemannia</taxon>
    </lineage>
</organism>
<protein>
    <submittedName>
        <fullName evidence="2">Uncharacterized protein</fullName>
    </submittedName>
</protein>
<comment type="caution">
    <text evidence="2">The sequence shown here is derived from an EMBL/GenBank/DDBJ whole genome shotgun (WGS) entry which is preliminary data.</text>
</comment>
<evidence type="ECO:0000313" key="2">
    <source>
        <dbReference type="EMBL" id="KAG0271741.1"/>
    </source>
</evidence>